<accession>K1UEA1</accession>
<gene>
    <name evidence="3" type="ORF">LEA_01387</name>
</gene>
<organism evidence="3">
    <name type="scientific">human gut metagenome</name>
    <dbReference type="NCBI Taxonomy" id="408170"/>
    <lineage>
        <taxon>unclassified sequences</taxon>
        <taxon>metagenomes</taxon>
        <taxon>organismal metagenomes</taxon>
    </lineage>
</organism>
<name>K1UEA1_9ZZZZ</name>
<feature type="compositionally biased region" description="Basic residues" evidence="1">
    <location>
        <begin position="46"/>
        <end position="61"/>
    </location>
</feature>
<keyword evidence="2" id="KW-0812">Transmembrane</keyword>
<evidence type="ECO:0000256" key="2">
    <source>
        <dbReference type="SAM" id="Phobius"/>
    </source>
</evidence>
<keyword evidence="2" id="KW-1133">Transmembrane helix</keyword>
<keyword evidence="2" id="KW-0472">Membrane</keyword>
<reference evidence="3" key="1">
    <citation type="journal article" date="2013" name="Environ. Microbiol.">
        <title>Microbiota from the distal guts of lean and obese adolescents exhibit partial functional redundancy besides clear differences in community structure.</title>
        <authorList>
            <person name="Ferrer M."/>
            <person name="Ruiz A."/>
            <person name="Lanza F."/>
            <person name="Haange S.B."/>
            <person name="Oberbach A."/>
            <person name="Till H."/>
            <person name="Bargiela R."/>
            <person name="Campoy C."/>
            <person name="Segura M.T."/>
            <person name="Richter M."/>
            <person name="von Bergen M."/>
            <person name="Seifert J."/>
            <person name="Suarez A."/>
        </authorList>
    </citation>
    <scope>NUCLEOTIDE SEQUENCE</scope>
</reference>
<comment type="caution">
    <text evidence="3">The sequence shown here is derived from an EMBL/GenBank/DDBJ whole genome shotgun (WGS) entry which is preliminary data.</text>
</comment>
<feature type="region of interest" description="Disordered" evidence="1">
    <location>
        <begin position="45"/>
        <end position="100"/>
    </location>
</feature>
<evidence type="ECO:0000256" key="1">
    <source>
        <dbReference type="SAM" id="MobiDB-lite"/>
    </source>
</evidence>
<protein>
    <submittedName>
        <fullName evidence="3">Uncharacterized protein</fullName>
    </submittedName>
</protein>
<feature type="non-terminal residue" evidence="3">
    <location>
        <position position="504"/>
    </location>
</feature>
<sequence length="504" mass="57509">MAVGGMVKGGIYRFSNRIAQEAQDNDFVKAGQKVVNMAKQGNQVKKSVKAHKINKSQKRTPKLNQRQNKLRQRQTKLQRQQQIKKRNKKPKPKTKPKTSQKVAEIAKKFVGFIFKFFAAVAAPLLIVIFFFTLILMIFGGGASKSSAILGTYYCNDYDMSRAIESYTNIAYEYNSNLIRCKSKNEWRQGLKSLKVNTDSMDDTPTKYYYGKNIVQNYEPVYDFDANKLIAFMCAYTYDFTDADDKEQSWSYDDDKFDDILQDLFDKEYSFKYKYVNGSYWLELSSYDAYPGDASDDLYYCKGSGVTTANGKKYGYIDFGSLGVPNAIKSYASGTMVYFDNSTGEIKNSKKSYAKTGYYFQNLSKAVRAPDGGIIPAFYTTVNKDGESFLGFRGSGTSVYRKTQLTADGKNFDWAMADDDVKTRFGDKDRQAVRFYKRDTYITDCSLYTNVKQVRSFDDAIYAVLNSKSQSLYSSQTKIKEDYAQRKQYYQILSCQGKDDDGNTA</sequence>
<feature type="transmembrane region" description="Helical" evidence="2">
    <location>
        <begin position="116"/>
        <end position="138"/>
    </location>
</feature>
<proteinExistence type="predicted"/>
<dbReference type="EMBL" id="AJWY01000968">
    <property type="protein sequence ID" value="EKC80433.1"/>
    <property type="molecule type" value="Genomic_DNA"/>
</dbReference>
<dbReference type="AlphaFoldDB" id="K1UEA1"/>
<evidence type="ECO:0000313" key="3">
    <source>
        <dbReference type="EMBL" id="EKC80433.1"/>
    </source>
</evidence>
<feature type="compositionally biased region" description="Basic residues" evidence="1">
    <location>
        <begin position="68"/>
        <end position="98"/>
    </location>
</feature>